<dbReference type="PANTHER" id="PTHR48075">
    <property type="entry name" value="3-HYDROXYACYL-COA DEHYDROGENASE FAMILY PROTEIN"/>
    <property type="match status" value="1"/>
</dbReference>
<evidence type="ECO:0000256" key="5">
    <source>
        <dbReference type="ARBA" id="ARBA00023002"/>
    </source>
</evidence>
<dbReference type="GO" id="GO:0005737">
    <property type="term" value="C:cytoplasm"/>
    <property type="evidence" value="ECO:0007669"/>
    <property type="project" value="UniProtKB-SubCell"/>
</dbReference>
<dbReference type="GO" id="GO:0047728">
    <property type="term" value="F:carnitine 3-dehydrogenase activity"/>
    <property type="evidence" value="ECO:0007669"/>
    <property type="project" value="UniProtKB-UniRule"/>
</dbReference>
<evidence type="ECO:0000256" key="7">
    <source>
        <dbReference type="HAMAP-Rule" id="MF_02129"/>
    </source>
</evidence>
<dbReference type="Gene3D" id="1.10.1040.10">
    <property type="entry name" value="N-(1-d-carboxylethyl)-l-norvaline Dehydrogenase, domain 2"/>
    <property type="match status" value="1"/>
</dbReference>
<dbReference type="GO" id="GO:0070403">
    <property type="term" value="F:NAD+ binding"/>
    <property type="evidence" value="ECO:0007669"/>
    <property type="project" value="InterPro"/>
</dbReference>
<dbReference type="Pfam" id="PF02737">
    <property type="entry name" value="3HCDH_N"/>
    <property type="match status" value="1"/>
</dbReference>
<dbReference type="SUPFAM" id="SSF48179">
    <property type="entry name" value="6-phosphogluconate dehydrogenase C-terminal domain-like"/>
    <property type="match status" value="1"/>
</dbReference>
<evidence type="ECO:0000259" key="9">
    <source>
        <dbReference type="Pfam" id="PF02737"/>
    </source>
</evidence>
<keyword evidence="5 7" id="KW-0560">Oxidoreductase</keyword>
<dbReference type="InterPro" id="IPR006176">
    <property type="entry name" value="3-OHacyl-CoA_DH_NAD-bd"/>
</dbReference>
<keyword evidence="6 7" id="KW-0520">NAD</keyword>
<dbReference type="PANTHER" id="PTHR48075:SF5">
    <property type="entry name" value="3-HYDROXYBUTYRYL-COA DEHYDROGENASE"/>
    <property type="match status" value="1"/>
</dbReference>
<dbReference type="InterPro" id="IPR026578">
    <property type="entry name" value="L-carnitine_dehydrogenase"/>
</dbReference>
<accession>A0A1H6ZZ17</accession>
<dbReference type="RefSeq" id="WP_092366341.1">
    <property type="nucleotide sequence ID" value="NZ_BMGV01000005.1"/>
</dbReference>
<dbReference type="InterPro" id="IPR029069">
    <property type="entry name" value="HotDog_dom_sf"/>
</dbReference>
<sequence>MKQRVAAIVGGGVIGGGWAARFLLNGWDVRVFDPDPQAQRKIGEVLDNARRSLPGLSDAPLPPEGRLSFHDDLAEAVRDAIWIQESVPERLDLKLKVYKEIQGACDVSAILGSSTSGFKPSELQQGSARPGQIVVTHPFNPVYLLPLIELVTTGANQAGLIDRAQDLLRGLGLFPLHVKKEIDAHIADRFLEAVWREALWLIRDGIATTEEVDEAIRMGFGIRWAQMGLFETYRVAGGEAGMRHFMAQFGPALKWPWTKLMDVPEFTEDLVDRIAEQSDAQSGKHSIRALERIRDGNLVGMMRALKARDWGAGAVLNGQDRRLKAGTPLAGDIDALEDPGRPILTLARAVPLDWTDYNGHMNEAKYLEAFAAATDRFMELIGCDAEYIAGGGSYFTAETHIRHLDEVNAGARIEVRTQMLLGSGKKLHLFHEMHAGDRLLATGEHFLLHVDLETRKPCPPSDRIEAAMARIAQARAGLPLPEGAGASIRGPS</sequence>
<dbReference type="STRING" id="1227549.SAMN05444007_105284"/>
<evidence type="ECO:0000256" key="1">
    <source>
        <dbReference type="ARBA" id="ARBA00004496"/>
    </source>
</evidence>
<gene>
    <name evidence="10" type="ORF">SAMN05444007_105284</name>
</gene>
<protein>
    <recommendedName>
        <fullName evidence="7">L-carnitine dehydrogenase</fullName>
        <shortName evidence="7">CDH</shortName>
        <shortName evidence="7">L-CDH</shortName>
        <ecNumber evidence="7">1.1.1.108</ecNumber>
    </recommendedName>
</protein>
<evidence type="ECO:0000256" key="3">
    <source>
        <dbReference type="ARBA" id="ARBA00011738"/>
    </source>
</evidence>
<dbReference type="OrthoDB" id="9803287at2"/>
<dbReference type="CDD" id="cd00586">
    <property type="entry name" value="4HBT"/>
    <property type="match status" value="1"/>
</dbReference>
<evidence type="ECO:0000256" key="2">
    <source>
        <dbReference type="ARBA" id="ARBA00004855"/>
    </source>
</evidence>
<evidence type="ECO:0000256" key="4">
    <source>
        <dbReference type="ARBA" id="ARBA00022490"/>
    </source>
</evidence>
<dbReference type="UniPathway" id="UPA00117"/>
<dbReference type="Gene3D" id="3.40.50.720">
    <property type="entry name" value="NAD(P)-binding Rossmann-like Domain"/>
    <property type="match status" value="1"/>
</dbReference>
<dbReference type="SUPFAM" id="SSF54637">
    <property type="entry name" value="Thioesterase/thiol ester dehydrase-isomerase"/>
    <property type="match status" value="1"/>
</dbReference>
<dbReference type="Pfam" id="PF13279">
    <property type="entry name" value="4HBT_2"/>
    <property type="match status" value="1"/>
</dbReference>
<dbReference type="InterPro" id="IPR036291">
    <property type="entry name" value="NAD(P)-bd_dom_sf"/>
</dbReference>
<dbReference type="GO" id="GO:0009437">
    <property type="term" value="P:carnitine metabolic process"/>
    <property type="evidence" value="ECO:0007669"/>
    <property type="project" value="UniProtKB-UniRule"/>
</dbReference>
<evidence type="ECO:0000313" key="11">
    <source>
        <dbReference type="Proteomes" id="UP000199379"/>
    </source>
</evidence>
<comment type="pathway">
    <text evidence="2 7">Amine and polyamine metabolism; carnitine metabolism.</text>
</comment>
<comment type="subcellular location">
    <subcellularLocation>
        <location evidence="1 7">Cytoplasm</location>
    </subcellularLocation>
</comment>
<feature type="domain" description="3-hydroxyacyl-CoA dehydrogenase C-terminal" evidence="8">
    <location>
        <begin position="186"/>
        <end position="252"/>
    </location>
</feature>
<evidence type="ECO:0000256" key="6">
    <source>
        <dbReference type="ARBA" id="ARBA00023027"/>
    </source>
</evidence>
<evidence type="ECO:0000259" key="8">
    <source>
        <dbReference type="Pfam" id="PF00725"/>
    </source>
</evidence>
<dbReference type="InterPro" id="IPR008927">
    <property type="entry name" value="6-PGluconate_DH-like_C_sf"/>
</dbReference>
<dbReference type="Proteomes" id="UP000199379">
    <property type="component" value="Unassembled WGS sequence"/>
</dbReference>
<reference evidence="10 11" key="1">
    <citation type="submission" date="2016-10" db="EMBL/GenBank/DDBJ databases">
        <authorList>
            <person name="de Groot N.N."/>
        </authorList>
    </citation>
    <scope>NUCLEOTIDE SEQUENCE [LARGE SCALE GENOMIC DNA]</scope>
    <source>
        <strain evidence="10 11">DSM 29340</strain>
    </source>
</reference>
<comment type="function">
    <text evidence="7">Catalyzes the NAD(+)-dependent oxidation of L-carnitine to 3-dehydrocarnitine.</text>
</comment>
<feature type="domain" description="3-hydroxyacyl-CoA dehydrogenase NAD binding" evidence="9">
    <location>
        <begin position="6"/>
        <end position="180"/>
    </location>
</feature>
<proteinExistence type="inferred from homology"/>
<dbReference type="SUPFAM" id="SSF51735">
    <property type="entry name" value="NAD(P)-binding Rossmann-fold domains"/>
    <property type="match status" value="1"/>
</dbReference>
<dbReference type="NCBIfam" id="NF005716">
    <property type="entry name" value="PRK07531.1"/>
    <property type="match status" value="1"/>
</dbReference>
<dbReference type="Gene3D" id="3.10.129.10">
    <property type="entry name" value="Hotdog Thioesterase"/>
    <property type="match status" value="1"/>
</dbReference>
<comment type="catalytic activity">
    <reaction evidence="7">
        <text>carnitine + NAD(+) = 3-dehydrocarnitine + NADH + H(+)</text>
        <dbReference type="Rhea" id="RHEA:19265"/>
        <dbReference type="ChEBI" id="CHEBI:15378"/>
        <dbReference type="ChEBI" id="CHEBI:17126"/>
        <dbReference type="ChEBI" id="CHEBI:57540"/>
        <dbReference type="ChEBI" id="CHEBI:57885"/>
        <dbReference type="ChEBI" id="CHEBI:57945"/>
        <dbReference type="EC" id="1.1.1.108"/>
    </reaction>
</comment>
<dbReference type="AlphaFoldDB" id="A0A1H6ZZ17"/>
<organism evidence="10 11">
    <name type="scientific">Cribrihabitans marinus</name>
    <dbReference type="NCBI Taxonomy" id="1227549"/>
    <lineage>
        <taxon>Bacteria</taxon>
        <taxon>Pseudomonadati</taxon>
        <taxon>Pseudomonadota</taxon>
        <taxon>Alphaproteobacteria</taxon>
        <taxon>Rhodobacterales</taxon>
        <taxon>Paracoccaceae</taxon>
        <taxon>Cribrihabitans</taxon>
    </lineage>
</organism>
<keyword evidence="11" id="KW-1185">Reference proteome</keyword>
<dbReference type="InterPro" id="IPR006108">
    <property type="entry name" value="3HC_DH_C"/>
</dbReference>
<name>A0A1H6ZZ17_9RHOB</name>
<dbReference type="GO" id="GO:0006631">
    <property type="term" value="P:fatty acid metabolic process"/>
    <property type="evidence" value="ECO:0007669"/>
    <property type="project" value="InterPro"/>
</dbReference>
<dbReference type="EC" id="1.1.1.108" evidence="7"/>
<dbReference type="InterPro" id="IPR013328">
    <property type="entry name" value="6PGD_dom2"/>
</dbReference>
<keyword evidence="4 7" id="KW-0963">Cytoplasm</keyword>
<dbReference type="HAMAP" id="MF_02129">
    <property type="entry name" value="L_carnitine_dehydrog"/>
    <property type="match status" value="1"/>
</dbReference>
<comment type="subunit">
    <text evidence="3 7">Homodimer.</text>
</comment>
<feature type="binding site" evidence="7">
    <location>
        <begin position="10"/>
        <end position="15"/>
    </location>
    <ligand>
        <name>NAD(+)</name>
        <dbReference type="ChEBI" id="CHEBI:57540"/>
    </ligand>
</feature>
<evidence type="ECO:0000313" key="10">
    <source>
        <dbReference type="EMBL" id="SEJ57876.1"/>
    </source>
</evidence>
<dbReference type="Pfam" id="PF00725">
    <property type="entry name" value="3HCDH"/>
    <property type="match status" value="1"/>
</dbReference>
<dbReference type="EMBL" id="FNYD01000005">
    <property type="protein sequence ID" value="SEJ57876.1"/>
    <property type="molecule type" value="Genomic_DNA"/>
</dbReference>
<comment type="similarity">
    <text evidence="7">Belongs to the 3-hydroxyacyl-CoA dehydrogenase family. L-carnitine dehydrogenase subfamily.</text>
</comment>